<name>T0Y4Z5_9ZZZZ</name>
<gene>
    <name evidence="1" type="ORF">B1B_18968</name>
</gene>
<reference evidence="1" key="1">
    <citation type="submission" date="2013-08" db="EMBL/GenBank/DDBJ databases">
        <authorList>
            <person name="Mendez C."/>
            <person name="Richter M."/>
            <person name="Ferrer M."/>
            <person name="Sanchez J."/>
        </authorList>
    </citation>
    <scope>NUCLEOTIDE SEQUENCE</scope>
</reference>
<dbReference type="EMBL" id="AUZY01012731">
    <property type="protein sequence ID" value="EQD28163.1"/>
    <property type="molecule type" value="Genomic_DNA"/>
</dbReference>
<sequence>MPYLGQQDTALPWEPADLIPREEVISYPTDFGAMSNEWIDKLANRGEQLTRGLVDYYLTDLL</sequence>
<reference evidence="1" key="2">
    <citation type="journal article" date="2014" name="ISME J.">
        <title>Microbial stratification in low pH oxic and suboxic macroscopic growths along an acid mine drainage.</title>
        <authorList>
            <person name="Mendez-Garcia C."/>
            <person name="Mesa V."/>
            <person name="Sprenger R.R."/>
            <person name="Richter M."/>
            <person name="Diez M.S."/>
            <person name="Solano J."/>
            <person name="Bargiela R."/>
            <person name="Golyshina O.V."/>
            <person name="Manteca A."/>
            <person name="Ramos J.L."/>
            <person name="Gallego J.R."/>
            <person name="Llorente I."/>
            <person name="Martins Dos Santos V.A."/>
            <person name="Jensen O.N."/>
            <person name="Pelaez A.I."/>
            <person name="Sanchez J."/>
            <person name="Ferrer M."/>
        </authorList>
    </citation>
    <scope>NUCLEOTIDE SEQUENCE</scope>
</reference>
<accession>T0Y4Z5</accession>
<comment type="caution">
    <text evidence="1">The sequence shown here is derived from an EMBL/GenBank/DDBJ whole genome shotgun (WGS) entry which is preliminary data.</text>
</comment>
<proteinExistence type="predicted"/>
<dbReference type="AlphaFoldDB" id="T0Y4Z5"/>
<evidence type="ECO:0000313" key="1">
    <source>
        <dbReference type="EMBL" id="EQD28163.1"/>
    </source>
</evidence>
<protein>
    <submittedName>
        <fullName evidence="1">Uncharacterized protein</fullName>
    </submittedName>
</protein>
<organism evidence="1">
    <name type="scientific">mine drainage metagenome</name>
    <dbReference type="NCBI Taxonomy" id="410659"/>
    <lineage>
        <taxon>unclassified sequences</taxon>
        <taxon>metagenomes</taxon>
        <taxon>ecological metagenomes</taxon>
    </lineage>
</organism>